<dbReference type="PANTHER" id="PTHR43243">
    <property type="entry name" value="INNER MEMBRANE TRANSPORTER YGJI-RELATED"/>
    <property type="match status" value="1"/>
</dbReference>
<evidence type="ECO:0000256" key="3">
    <source>
        <dbReference type="ARBA" id="ARBA00022692"/>
    </source>
</evidence>
<evidence type="ECO:0000256" key="6">
    <source>
        <dbReference type="SAM" id="Phobius"/>
    </source>
</evidence>
<evidence type="ECO:0000256" key="5">
    <source>
        <dbReference type="ARBA" id="ARBA00023136"/>
    </source>
</evidence>
<evidence type="ECO:0000256" key="2">
    <source>
        <dbReference type="ARBA" id="ARBA00022448"/>
    </source>
</evidence>
<keyword evidence="2" id="KW-0813">Transport</keyword>
<feature type="transmembrane region" description="Helical" evidence="6">
    <location>
        <begin position="405"/>
        <end position="427"/>
    </location>
</feature>
<dbReference type="Gene3D" id="1.20.1740.10">
    <property type="entry name" value="Amino acid/polyamine transporter I"/>
    <property type="match status" value="1"/>
</dbReference>
<feature type="transmembrane region" description="Helical" evidence="6">
    <location>
        <begin position="380"/>
        <end position="399"/>
    </location>
</feature>
<gene>
    <name evidence="7" type="ORF">OK345_09370</name>
</gene>
<dbReference type="Pfam" id="PF13520">
    <property type="entry name" value="AA_permease_2"/>
    <property type="match status" value="1"/>
</dbReference>
<dbReference type="EMBL" id="JAPCHY010000007">
    <property type="protein sequence ID" value="MCW4472714.1"/>
    <property type="molecule type" value="Genomic_DNA"/>
</dbReference>
<dbReference type="PIRSF" id="PIRSF006060">
    <property type="entry name" value="AA_transporter"/>
    <property type="match status" value="1"/>
</dbReference>
<feature type="transmembrane region" description="Helical" evidence="6">
    <location>
        <begin position="462"/>
        <end position="480"/>
    </location>
</feature>
<feature type="transmembrane region" description="Helical" evidence="6">
    <location>
        <begin position="283"/>
        <end position="307"/>
    </location>
</feature>
<feature type="transmembrane region" description="Helical" evidence="6">
    <location>
        <begin position="439"/>
        <end position="456"/>
    </location>
</feature>
<dbReference type="Proteomes" id="UP001209922">
    <property type="component" value="Unassembled WGS sequence"/>
</dbReference>
<comment type="subcellular location">
    <subcellularLocation>
        <location evidence="1">Membrane</location>
        <topology evidence="1">Multi-pass membrane protein</topology>
    </subcellularLocation>
</comment>
<keyword evidence="3 6" id="KW-0812">Transmembrane</keyword>
<feature type="transmembrane region" description="Helical" evidence="6">
    <location>
        <begin position="115"/>
        <end position="142"/>
    </location>
</feature>
<evidence type="ECO:0000313" key="7">
    <source>
        <dbReference type="EMBL" id="MCW4472714.1"/>
    </source>
</evidence>
<name>A0ABT3JWV2_9XANT</name>
<feature type="transmembrane region" description="Helical" evidence="6">
    <location>
        <begin position="243"/>
        <end position="262"/>
    </location>
</feature>
<reference evidence="7 8" key="1">
    <citation type="submission" date="2022-10" db="EMBL/GenBank/DDBJ databases">
        <title>Xanthomonas sp. H13-6.</title>
        <authorList>
            <person name="Liu X."/>
            <person name="Deng Z."/>
            <person name="Jiang Y."/>
            <person name="Yu T."/>
            <person name="Ai J."/>
        </authorList>
    </citation>
    <scope>NUCLEOTIDE SEQUENCE [LARGE SCALE GENOMIC DNA]</scope>
    <source>
        <strain evidence="7 8">H13-6</strain>
    </source>
</reference>
<feature type="transmembrane region" description="Helical" evidence="6">
    <location>
        <begin position="327"/>
        <end position="351"/>
    </location>
</feature>
<dbReference type="PANTHER" id="PTHR43243:SF4">
    <property type="entry name" value="CATIONIC AMINO ACID TRANSPORTER 4"/>
    <property type="match status" value="1"/>
</dbReference>
<organism evidence="7 8">
    <name type="scientific">Xanthomonas chitinilytica</name>
    <dbReference type="NCBI Taxonomy" id="2989819"/>
    <lineage>
        <taxon>Bacteria</taxon>
        <taxon>Pseudomonadati</taxon>
        <taxon>Pseudomonadota</taxon>
        <taxon>Gammaproteobacteria</taxon>
        <taxon>Lysobacterales</taxon>
        <taxon>Lysobacteraceae</taxon>
        <taxon>Xanthomonas</taxon>
    </lineage>
</organism>
<sequence>MLKSLLRVKPIEPAAHVDAGEPIEGSLEGEATLKRTLTARHLILLGIGAVIGAGIFVLTGQAAANHAGPAVMLSFVFAGLACALAGLCYAEFAAMMPVSGSAYSYSYATLGEGMAWFIGWCLVLEYLFASASVAVGWSAYLISFLTTTLSVPFPDALTAAPIAWTGSEFVASGKLFNLPAVLIVAAITGLLYVGVTQSTFVNAIIVAIKVTVICLFIGFGAMHIDPANWTPFIPENTGVSGEFGWSGVFRAATIVFFAYIGFDAVSTAAGETKDPQRNMPIGLLGSLAVCTLVYIVVCAVLTGMMPFNLLGTDKPVATALEPYADLAWLKTAVEIGAIAGLSSVVLVMMMGQTRIAYTISRDGLLPKVLGKVHARFRTPYVATVIVGVVAAALAGMVPLNVLGELVSMGTLLAFATVCIGVLVLRYTRPEMPRPFRVPAVWLICPLGALACLFLFLQAFAVHWHLFVGWTVLGALIYLFYGMRHSRLNQA</sequence>
<dbReference type="RefSeq" id="WP_265127698.1">
    <property type="nucleotide sequence ID" value="NZ_JAPCHY010000007.1"/>
</dbReference>
<feature type="transmembrane region" description="Helical" evidence="6">
    <location>
        <begin position="70"/>
        <end position="94"/>
    </location>
</feature>
<proteinExistence type="predicted"/>
<keyword evidence="4 6" id="KW-1133">Transmembrane helix</keyword>
<feature type="transmembrane region" description="Helical" evidence="6">
    <location>
        <begin position="175"/>
        <end position="193"/>
    </location>
</feature>
<comment type="caution">
    <text evidence="7">The sequence shown here is derived from an EMBL/GenBank/DDBJ whole genome shotgun (WGS) entry which is preliminary data.</text>
</comment>
<keyword evidence="5 6" id="KW-0472">Membrane</keyword>
<protein>
    <submittedName>
        <fullName evidence="7">Amino acid permease</fullName>
    </submittedName>
</protein>
<feature type="transmembrane region" description="Helical" evidence="6">
    <location>
        <begin position="200"/>
        <end position="223"/>
    </location>
</feature>
<evidence type="ECO:0000313" key="8">
    <source>
        <dbReference type="Proteomes" id="UP001209922"/>
    </source>
</evidence>
<dbReference type="InterPro" id="IPR002293">
    <property type="entry name" value="AA/rel_permease1"/>
</dbReference>
<keyword evidence="8" id="KW-1185">Reference proteome</keyword>
<feature type="transmembrane region" description="Helical" evidence="6">
    <location>
        <begin position="42"/>
        <end position="64"/>
    </location>
</feature>
<evidence type="ECO:0000256" key="1">
    <source>
        <dbReference type="ARBA" id="ARBA00004141"/>
    </source>
</evidence>
<evidence type="ECO:0000256" key="4">
    <source>
        <dbReference type="ARBA" id="ARBA00022989"/>
    </source>
</evidence>
<accession>A0ABT3JWV2</accession>